<dbReference type="AlphaFoldDB" id="A0A0H1BW13"/>
<gene>
    <name evidence="1" type="ORF">EMPG_11798</name>
</gene>
<dbReference type="Proteomes" id="UP000053573">
    <property type="component" value="Unassembled WGS sequence"/>
</dbReference>
<reference evidence="2" key="1">
    <citation type="journal article" date="2015" name="PLoS Genet.">
        <title>The dynamic genome and transcriptome of the human fungal pathogen Blastomyces and close relative Emmonsia.</title>
        <authorList>
            <person name="Munoz J.F."/>
            <person name="Gauthier G.M."/>
            <person name="Desjardins C.A."/>
            <person name="Gallo J.E."/>
            <person name="Holder J."/>
            <person name="Sullivan T.D."/>
            <person name="Marty A.J."/>
            <person name="Carmen J.C."/>
            <person name="Chen Z."/>
            <person name="Ding L."/>
            <person name="Gujja S."/>
            <person name="Magrini V."/>
            <person name="Misas E."/>
            <person name="Mitreva M."/>
            <person name="Priest M."/>
            <person name="Saif S."/>
            <person name="Whiston E.A."/>
            <person name="Young S."/>
            <person name="Zeng Q."/>
            <person name="Goldman W.E."/>
            <person name="Mardis E.R."/>
            <person name="Taylor J.W."/>
            <person name="McEwen J.G."/>
            <person name="Clay O.K."/>
            <person name="Klein B.S."/>
            <person name="Cuomo C.A."/>
        </authorList>
    </citation>
    <scope>NUCLEOTIDE SEQUENCE [LARGE SCALE GENOMIC DNA]</scope>
    <source>
        <strain evidence="2">UAMH 139</strain>
    </source>
</reference>
<sequence>MAPPDEEKDYTIDQVIAHLPRPVSHPHTTPYPPSYLRAIANKFTPKKLSRSLQNGPPIFLIGPAMIPNVLKYIISARPTLDVAQDMTAATLHAHTLYCVRPLSNTAAAAVLDTPYIVPLQHSCAGTLPRPPTTVTGLAVFNLTDLQRAYLRQFESAPFKRLMPVCITICLSTGKCVTIDAGAFVEVIRTTGETGTYAPATTAATAAAPFNWLLTRAMQQYRREAWDVAPFLASALYKQVSRAFEVWDAENGAGVRAGVGVEEGEEKREDEYGYDDSEFDFDFDYLYEYDEDEEGGGGGGGKVLIVSDEEEEVDSEWERDEVEEVDGDEIEIEGGIEGEGSGWGNATGVGVAVGGRRMGMGIGVGRLRAEVTMWEKWMMGFRRCFGDL</sequence>
<evidence type="ECO:0000313" key="1">
    <source>
        <dbReference type="EMBL" id="KLJ13256.1"/>
    </source>
</evidence>
<proteinExistence type="predicted"/>
<protein>
    <submittedName>
        <fullName evidence="1">Uncharacterized protein</fullName>
    </submittedName>
</protein>
<dbReference type="OrthoDB" id="1044435at2759"/>
<dbReference type="EMBL" id="LDEV01000433">
    <property type="protein sequence ID" value="KLJ13256.1"/>
    <property type="molecule type" value="Genomic_DNA"/>
</dbReference>
<organism evidence="1 2">
    <name type="scientific">Blastomyces silverae</name>
    <dbReference type="NCBI Taxonomy" id="2060906"/>
    <lineage>
        <taxon>Eukaryota</taxon>
        <taxon>Fungi</taxon>
        <taxon>Dikarya</taxon>
        <taxon>Ascomycota</taxon>
        <taxon>Pezizomycotina</taxon>
        <taxon>Eurotiomycetes</taxon>
        <taxon>Eurotiomycetidae</taxon>
        <taxon>Onygenales</taxon>
        <taxon>Ajellomycetaceae</taxon>
        <taxon>Blastomyces</taxon>
    </lineage>
</organism>
<evidence type="ECO:0000313" key="2">
    <source>
        <dbReference type="Proteomes" id="UP000053573"/>
    </source>
</evidence>
<comment type="caution">
    <text evidence="1">The sequence shown here is derived from an EMBL/GenBank/DDBJ whole genome shotgun (WGS) entry which is preliminary data.</text>
</comment>
<accession>A0A0H1BW13</accession>
<name>A0A0H1BW13_9EURO</name>
<keyword evidence="2" id="KW-1185">Reference proteome</keyword>